<dbReference type="GO" id="GO:0005576">
    <property type="term" value="C:extracellular region"/>
    <property type="evidence" value="ECO:0007669"/>
    <property type="project" value="UniProtKB-SubCell"/>
</dbReference>
<feature type="compositionally biased region" description="Basic and acidic residues" evidence="8">
    <location>
        <begin position="168"/>
        <end position="186"/>
    </location>
</feature>
<evidence type="ECO:0000256" key="1">
    <source>
        <dbReference type="ARBA" id="ARBA00004613"/>
    </source>
</evidence>
<evidence type="ECO:0000256" key="8">
    <source>
        <dbReference type="SAM" id="MobiDB-lite"/>
    </source>
</evidence>
<evidence type="ECO:0000256" key="7">
    <source>
        <dbReference type="ARBA" id="ARBA00069788"/>
    </source>
</evidence>
<comment type="similarity">
    <text evidence="2">Belongs to the PLAC1 family.</text>
</comment>
<evidence type="ECO:0000256" key="6">
    <source>
        <dbReference type="ARBA" id="ARBA00056422"/>
    </source>
</evidence>
<feature type="chain" id="PRO_5027020545" description="Placenta-specific protein 1" evidence="9">
    <location>
        <begin position="23"/>
        <end position="212"/>
    </location>
</feature>
<proteinExistence type="inferred from homology"/>
<evidence type="ECO:0000256" key="3">
    <source>
        <dbReference type="ARBA" id="ARBA00022473"/>
    </source>
</evidence>
<accession>A0A6I9ILG6</accession>
<dbReference type="KEGG" id="vpc:102530774"/>
<dbReference type="Gene3D" id="2.60.40.3210">
    <property type="entry name" value="Zona pellucida, ZP-N domain"/>
    <property type="match status" value="1"/>
</dbReference>
<keyword evidence="3" id="KW-0217">Developmental protein</keyword>
<name>A0A6I9ILG6_VICPA</name>
<dbReference type="AlphaFoldDB" id="A0A6I9ILG6"/>
<evidence type="ECO:0000256" key="2">
    <source>
        <dbReference type="ARBA" id="ARBA00010071"/>
    </source>
</evidence>
<dbReference type="PROSITE" id="PS51257">
    <property type="entry name" value="PROKAR_LIPOPROTEIN"/>
    <property type="match status" value="1"/>
</dbReference>
<evidence type="ECO:0000313" key="10">
    <source>
        <dbReference type="Proteomes" id="UP001652581"/>
    </source>
</evidence>
<dbReference type="FunFam" id="2.60.40.3210:FF:000011">
    <property type="entry name" value="Placenta-specific protein 1"/>
    <property type="match status" value="1"/>
</dbReference>
<dbReference type="InParanoid" id="A0A6I9ILG6"/>
<dbReference type="InterPro" id="IPR033222">
    <property type="entry name" value="PLAC1_fam"/>
</dbReference>
<organism evidence="10 11">
    <name type="scientific">Vicugna pacos</name>
    <name type="common">Alpaca</name>
    <name type="synonym">Lama pacos</name>
    <dbReference type="NCBI Taxonomy" id="30538"/>
    <lineage>
        <taxon>Eukaryota</taxon>
        <taxon>Metazoa</taxon>
        <taxon>Chordata</taxon>
        <taxon>Craniata</taxon>
        <taxon>Vertebrata</taxon>
        <taxon>Euteleostomi</taxon>
        <taxon>Mammalia</taxon>
        <taxon>Eutheria</taxon>
        <taxon>Laurasiatheria</taxon>
        <taxon>Artiodactyla</taxon>
        <taxon>Tylopoda</taxon>
        <taxon>Camelidae</taxon>
        <taxon>Vicugna</taxon>
    </lineage>
</organism>
<keyword evidence="4" id="KW-0964">Secreted</keyword>
<dbReference type="PANTHER" id="PTHR14380:SF2">
    <property type="entry name" value="PLACENTA-SPECIFIC PROTEIN 1"/>
    <property type="match status" value="1"/>
</dbReference>
<dbReference type="FunCoup" id="A0A6I9ILG6">
    <property type="interactions" value="1"/>
</dbReference>
<dbReference type="Proteomes" id="UP001652581">
    <property type="component" value="Chromosome X"/>
</dbReference>
<evidence type="ECO:0000256" key="5">
    <source>
        <dbReference type="ARBA" id="ARBA00022729"/>
    </source>
</evidence>
<feature type="region of interest" description="Disordered" evidence="8">
    <location>
        <begin position="167"/>
        <end position="186"/>
    </location>
</feature>
<evidence type="ECO:0000256" key="9">
    <source>
        <dbReference type="SAM" id="SignalP"/>
    </source>
</evidence>
<dbReference type="GO" id="GO:0001890">
    <property type="term" value="P:placenta development"/>
    <property type="evidence" value="ECO:0007669"/>
    <property type="project" value="UniProtKB-ARBA"/>
</dbReference>
<keyword evidence="10" id="KW-1185">Reference proteome</keyword>
<protein>
    <recommendedName>
        <fullName evidence="7">Placenta-specific protein 1</fullName>
    </recommendedName>
</protein>
<evidence type="ECO:0000256" key="4">
    <source>
        <dbReference type="ARBA" id="ARBA00022525"/>
    </source>
</evidence>
<gene>
    <name evidence="11" type="primary">PLAC1</name>
</gene>
<feature type="signal peptide" evidence="9">
    <location>
        <begin position="1"/>
        <end position="22"/>
    </location>
</feature>
<dbReference type="CTD" id="10761"/>
<keyword evidence="5 9" id="KW-0732">Signal</keyword>
<dbReference type="OrthoDB" id="9830918at2759"/>
<comment type="function">
    <text evidence="6">May play a role in placental development.</text>
</comment>
<sequence>MKVFELIRGLVTLTFVFSACSGQNPMTVLCSIDWFMVTVHPFLLNNDVYVHFHELHLGLGCPPNHVQPHAYQFTYRVTECGIRAKAVSQDMVLYSTDLHYASKGTSSKYVIPVSCTAPQRSPWLTVPCAMKGTGGEETTTQDGETCYEVFTLSQSNQRHSCNCPPRVFSEEGRTQAPRRRAEAHEGHPVQFLSFANTSETWSRRTNDPIHSM</sequence>
<dbReference type="PANTHER" id="PTHR14380">
    <property type="entry name" value="PLACENTA-SPECIFIC PROTEIN 1"/>
    <property type="match status" value="1"/>
</dbReference>
<dbReference type="GeneID" id="102530774"/>
<dbReference type="RefSeq" id="XP_006216047.1">
    <property type="nucleotide sequence ID" value="XM_006215985.3"/>
</dbReference>
<reference evidence="11" key="1">
    <citation type="submission" date="2025-08" db="UniProtKB">
        <authorList>
            <consortium name="RefSeq"/>
        </authorList>
    </citation>
    <scope>IDENTIFICATION</scope>
</reference>
<comment type="subcellular location">
    <subcellularLocation>
        <location evidence="1">Secreted</location>
    </subcellularLocation>
</comment>
<evidence type="ECO:0000313" key="11">
    <source>
        <dbReference type="RefSeq" id="XP_006216047.1"/>
    </source>
</evidence>